<dbReference type="OrthoDB" id="783596at2"/>
<dbReference type="Gene3D" id="3.20.20.140">
    <property type="entry name" value="Metal-dependent hydrolases"/>
    <property type="match status" value="1"/>
</dbReference>
<dbReference type="RefSeq" id="WP_147169183.1">
    <property type="nucleotide sequence ID" value="NZ_VOOR01000059.1"/>
</dbReference>
<dbReference type="GO" id="GO:0016810">
    <property type="term" value="F:hydrolase activity, acting on carbon-nitrogen (but not peptide) bonds"/>
    <property type="evidence" value="ECO:0007669"/>
    <property type="project" value="InterPro"/>
</dbReference>
<dbReference type="InterPro" id="IPR032466">
    <property type="entry name" value="Metal_Hydrolase"/>
</dbReference>
<reference evidence="3 4" key="1">
    <citation type="submission" date="2019-08" db="EMBL/GenBank/DDBJ databases">
        <title>Genome of Phaeodactylibacter luteus.</title>
        <authorList>
            <person name="Bowman J.P."/>
        </authorList>
    </citation>
    <scope>NUCLEOTIDE SEQUENCE [LARGE SCALE GENOMIC DNA]</scope>
    <source>
        <strain evidence="3 4">KCTC 42180</strain>
    </source>
</reference>
<dbReference type="SUPFAM" id="SSF51556">
    <property type="entry name" value="Metallo-dependent hydrolases"/>
    <property type="match status" value="1"/>
</dbReference>
<dbReference type="InterPro" id="IPR006680">
    <property type="entry name" value="Amidohydro-rel"/>
</dbReference>
<name>A0A5C6RHS9_9BACT</name>
<feature type="signal peptide" evidence="1">
    <location>
        <begin position="1"/>
        <end position="19"/>
    </location>
</feature>
<dbReference type="PANTHER" id="PTHR43135:SF3">
    <property type="entry name" value="ALPHA-D-RIBOSE 1-METHYLPHOSPHONATE 5-TRIPHOSPHATE DIPHOSPHATASE"/>
    <property type="match status" value="1"/>
</dbReference>
<keyword evidence="3" id="KW-0378">Hydrolase</keyword>
<gene>
    <name evidence="3" type="ORF">FRY97_19140</name>
</gene>
<dbReference type="InterPro" id="IPR051781">
    <property type="entry name" value="Metallo-dep_Hydrolase"/>
</dbReference>
<evidence type="ECO:0000259" key="2">
    <source>
        <dbReference type="Pfam" id="PF01979"/>
    </source>
</evidence>
<dbReference type="Pfam" id="PF01979">
    <property type="entry name" value="Amidohydro_1"/>
    <property type="match status" value="1"/>
</dbReference>
<evidence type="ECO:0000313" key="4">
    <source>
        <dbReference type="Proteomes" id="UP000321580"/>
    </source>
</evidence>
<organism evidence="3 4">
    <name type="scientific">Phaeodactylibacter luteus</name>
    <dbReference type="NCBI Taxonomy" id="1564516"/>
    <lineage>
        <taxon>Bacteria</taxon>
        <taxon>Pseudomonadati</taxon>
        <taxon>Bacteroidota</taxon>
        <taxon>Saprospiria</taxon>
        <taxon>Saprospirales</taxon>
        <taxon>Haliscomenobacteraceae</taxon>
        <taxon>Phaeodactylibacter</taxon>
    </lineage>
</organism>
<dbReference type="InterPro" id="IPR011059">
    <property type="entry name" value="Metal-dep_hydrolase_composite"/>
</dbReference>
<feature type="domain" description="Amidohydrolase-related" evidence="2">
    <location>
        <begin position="269"/>
        <end position="408"/>
    </location>
</feature>
<feature type="chain" id="PRO_5022926910" evidence="1">
    <location>
        <begin position="20"/>
        <end position="429"/>
    </location>
</feature>
<dbReference type="AlphaFoldDB" id="A0A5C6RHS9"/>
<comment type="caution">
    <text evidence="3">The sequence shown here is derived from an EMBL/GenBank/DDBJ whole genome shotgun (WGS) entry which is preliminary data.</text>
</comment>
<dbReference type="SUPFAM" id="SSF51338">
    <property type="entry name" value="Composite domain of metallo-dependent hydrolases"/>
    <property type="match status" value="1"/>
</dbReference>
<evidence type="ECO:0000256" key="1">
    <source>
        <dbReference type="SAM" id="SignalP"/>
    </source>
</evidence>
<dbReference type="EMBL" id="VOOR01000059">
    <property type="protein sequence ID" value="TXB61455.1"/>
    <property type="molecule type" value="Genomic_DNA"/>
</dbReference>
<accession>A0A5C6RHS9</accession>
<sequence>MRLFTLLLFHIVVCTGLMAQVPAPGPAQSQPIYITGATAHLGNGTVIENAVIGFDQGKITFVGTVAEAEQRSWSSYTKIQAEGKHVYPGFIATATNLGLVDISAVRATRDFDETGLMNPSVRSLIAYNTDSPVTPTVRSQGVLLAQIAPSGGRVSGLSSLVHLDAWNWEDAAIAADEGLFVNWPSLFSYNWRERRYSKNENYSEQVEELRQFFMEAKAYHERTDRGQANLKFEAMGPVFSGERQVYVRAQEAKEILHAIEWAQGMGLKLVIVDGRESWMVTEALKAAGVPVILRSTQSLPSRVDADIDQPFKTPAMLKAAEVKFGFGHDGYWQQRNLAYQAGQAIGFGLSYEDAVAGLTGDLADILGVSDRLGTLEAGKDATLFISSGDALDVRTGNVEQAFIQGRAVDLDNVQKALYRRFKGKYDAER</sequence>
<proteinExistence type="predicted"/>
<dbReference type="Proteomes" id="UP000321580">
    <property type="component" value="Unassembled WGS sequence"/>
</dbReference>
<keyword evidence="1" id="KW-0732">Signal</keyword>
<protein>
    <submittedName>
        <fullName evidence="3">Amidohydrolase family protein</fullName>
    </submittedName>
</protein>
<evidence type="ECO:0000313" key="3">
    <source>
        <dbReference type="EMBL" id="TXB61455.1"/>
    </source>
</evidence>
<keyword evidence="4" id="KW-1185">Reference proteome</keyword>
<dbReference type="PANTHER" id="PTHR43135">
    <property type="entry name" value="ALPHA-D-RIBOSE 1-METHYLPHOSPHONATE 5-TRIPHOSPHATE DIPHOSPHATASE"/>
    <property type="match status" value="1"/>
</dbReference>